<keyword evidence="3" id="KW-0949">S-adenosyl-L-methionine</keyword>
<keyword evidence="6" id="KW-1185">Reference proteome</keyword>
<accession>A0A438B625</accession>
<dbReference type="PANTHER" id="PTHR43464">
    <property type="entry name" value="METHYLTRANSFERASE"/>
    <property type="match status" value="1"/>
</dbReference>
<dbReference type="Pfam" id="PF13649">
    <property type="entry name" value="Methyltransf_25"/>
    <property type="match status" value="1"/>
</dbReference>
<keyword evidence="2 5" id="KW-0808">Transferase</keyword>
<keyword evidence="1 5" id="KW-0489">Methyltransferase</keyword>
<organism evidence="5 6">
    <name type="scientific">Rhodococcus spongiicola</name>
    <dbReference type="NCBI Taxonomy" id="2487352"/>
    <lineage>
        <taxon>Bacteria</taxon>
        <taxon>Bacillati</taxon>
        <taxon>Actinomycetota</taxon>
        <taxon>Actinomycetes</taxon>
        <taxon>Mycobacteriales</taxon>
        <taxon>Nocardiaceae</taxon>
        <taxon>Rhodococcus</taxon>
    </lineage>
</organism>
<dbReference type="InterPro" id="IPR029063">
    <property type="entry name" value="SAM-dependent_MTases_sf"/>
</dbReference>
<dbReference type="SUPFAM" id="SSF53335">
    <property type="entry name" value="S-adenosyl-L-methionine-dependent methyltransferases"/>
    <property type="match status" value="1"/>
</dbReference>
<gene>
    <name evidence="5" type="ORF">EF834_02890</name>
</gene>
<evidence type="ECO:0000313" key="5">
    <source>
        <dbReference type="EMBL" id="RVW06390.1"/>
    </source>
</evidence>
<dbReference type="InterPro" id="IPR041698">
    <property type="entry name" value="Methyltransf_25"/>
</dbReference>
<dbReference type="PANTHER" id="PTHR43464:SF19">
    <property type="entry name" value="UBIQUINONE BIOSYNTHESIS O-METHYLTRANSFERASE, MITOCHONDRIAL"/>
    <property type="match status" value="1"/>
</dbReference>
<comment type="caution">
    <text evidence="5">The sequence shown here is derived from an EMBL/GenBank/DDBJ whole genome shotgun (WGS) entry which is preliminary data.</text>
</comment>
<reference evidence="5 6" key="1">
    <citation type="submission" date="2018-11" db="EMBL/GenBank/DDBJ databases">
        <title>Rhodococcus spongicola sp. nov. and Rhodococcus xishaensis sp. nov. from marine sponges.</title>
        <authorList>
            <person name="Li L."/>
            <person name="Lin H.W."/>
        </authorList>
    </citation>
    <scope>NUCLEOTIDE SEQUENCE [LARGE SCALE GENOMIC DNA]</scope>
    <source>
        <strain evidence="5 6">LHW50502</strain>
    </source>
</reference>
<dbReference type="CDD" id="cd02440">
    <property type="entry name" value="AdoMet_MTases"/>
    <property type="match status" value="1"/>
</dbReference>
<evidence type="ECO:0000259" key="4">
    <source>
        <dbReference type="Pfam" id="PF13649"/>
    </source>
</evidence>
<dbReference type="GO" id="GO:0008168">
    <property type="term" value="F:methyltransferase activity"/>
    <property type="evidence" value="ECO:0007669"/>
    <property type="project" value="UniProtKB-KW"/>
</dbReference>
<feature type="domain" description="Methyltransferase" evidence="4">
    <location>
        <begin position="45"/>
        <end position="138"/>
    </location>
</feature>
<dbReference type="AlphaFoldDB" id="A0A438B625"/>
<evidence type="ECO:0000256" key="3">
    <source>
        <dbReference type="ARBA" id="ARBA00022691"/>
    </source>
</evidence>
<evidence type="ECO:0000313" key="6">
    <source>
        <dbReference type="Proteomes" id="UP000284333"/>
    </source>
</evidence>
<dbReference type="Proteomes" id="UP000284333">
    <property type="component" value="Unassembled WGS sequence"/>
</dbReference>
<sequence length="200" mass="21176">MNLGYRLAYRLGVTPWEHAGRIIFGKQLDRLLDGAAPPASGAKALDLGCGTGDHSIQLAMRGWSVTAVDAVPLAISRARAKLPIAGADVKFVLGDVTNLPAYVARGYSLALDIGCFHGLTDDQRTAYGNGLTAVTDPGAQLVMFSFSPGWRGPLPRGASQLDVERALGGWTVVGDYPIDPDASLGLLAKADPRFFRLVRS</sequence>
<dbReference type="OrthoDB" id="9786503at2"/>
<proteinExistence type="predicted"/>
<evidence type="ECO:0000256" key="2">
    <source>
        <dbReference type="ARBA" id="ARBA00022679"/>
    </source>
</evidence>
<dbReference type="EMBL" id="RKLN01000001">
    <property type="protein sequence ID" value="RVW06390.1"/>
    <property type="molecule type" value="Genomic_DNA"/>
</dbReference>
<name>A0A438B625_9NOCA</name>
<dbReference type="GO" id="GO:0032259">
    <property type="term" value="P:methylation"/>
    <property type="evidence" value="ECO:0007669"/>
    <property type="project" value="UniProtKB-KW"/>
</dbReference>
<dbReference type="RefSeq" id="WP_127945582.1">
    <property type="nucleotide sequence ID" value="NZ_RKLN01000001.1"/>
</dbReference>
<dbReference type="Gene3D" id="3.40.50.150">
    <property type="entry name" value="Vaccinia Virus protein VP39"/>
    <property type="match status" value="1"/>
</dbReference>
<evidence type="ECO:0000256" key="1">
    <source>
        <dbReference type="ARBA" id="ARBA00022603"/>
    </source>
</evidence>
<protein>
    <submittedName>
        <fullName evidence="5">Class I SAM-dependent methyltransferase</fullName>
    </submittedName>
</protein>